<dbReference type="PANTHER" id="PTHR10165:SF192">
    <property type="entry name" value="PHOSPHATIDIC ACID PHOSPHATASE TYPE 2_HALOPEROXIDASE DOMAIN-CONTAINING PROTEIN"/>
    <property type="match status" value="1"/>
</dbReference>
<evidence type="ECO:0000256" key="5">
    <source>
        <dbReference type="ARBA" id="ARBA00023136"/>
    </source>
</evidence>
<evidence type="ECO:0000259" key="7">
    <source>
        <dbReference type="SMART" id="SM00014"/>
    </source>
</evidence>
<keyword evidence="4 6" id="KW-1133">Transmembrane helix</keyword>
<feature type="domain" description="Phosphatidic acid phosphatase type 2/haloperoxidase" evidence="7">
    <location>
        <begin position="120"/>
        <end position="267"/>
    </location>
</feature>
<dbReference type="PaxDb" id="284590-Q6CQ87"/>
<dbReference type="KEGG" id="kla:KLLA0_D18964g"/>
<keyword evidence="9" id="KW-1185">Reference proteome</keyword>
<dbReference type="HOGENOM" id="CLU_065408_0_0_1"/>
<evidence type="ECO:0000313" key="8">
    <source>
        <dbReference type="EMBL" id="CAH00998.1"/>
    </source>
</evidence>
<dbReference type="SUPFAM" id="SSF48317">
    <property type="entry name" value="Acid phosphatase/Vanadium-dependent haloperoxidase"/>
    <property type="match status" value="1"/>
</dbReference>
<dbReference type="SMART" id="SM00014">
    <property type="entry name" value="acidPPc"/>
    <property type="match status" value="1"/>
</dbReference>
<dbReference type="eggNOG" id="KOG3030">
    <property type="taxonomic scope" value="Eukaryota"/>
</dbReference>
<organism evidence="8 9">
    <name type="scientific">Kluyveromyces lactis (strain ATCC 8585 / CBS 2359 / DSM 70799 / NBRC 1267 / NRRL Y-1140 / WM37)</name>
    <name type="common">Yeast</name>
    <name type="synonym">Candida sphaerica</name>
    <dbReference type="NCBI Taxonomy" id="284590"/>
    <lineage>
        <taxon>Eukaryota</taxon>
        <taxon>Fungi</taxon>
        <taxon>Dikarya</taxon>
        <taxon>Ascomycota</taxon>
        <taxon>Saccharomycotina</taxon>
        <taxon>Saccharomycetes</taxon>
        <taxon>Saccharomycetales</taxon>
        <taxon>Saccharomycetaceae</taxon>
        <taxon>Kluyveromyces</taxon>
    </lineage>
</organism>
<sequence length="345" mass="38963">MPILSRYLSVVGVDRDVFINVRGNSVSLLTIGFYVMEWMLYILLFVFAQLFRRLIHPRFSDFSLIDPQISHMTYSQRELLFPRMFVLMLTGGITFLSGGTINALSPRYSVTRKWWNTHSTMLTILGTNAVQSTVVSVLKNIAGKTRPDLMTRCMPVIKDIAPGQFNIDIRSCSTDNLRVLADGFRSFPSGTAATAFSNLTLLTFMILSRVNIYQHATSSNSITLPLTGFPILFATLMSASTLADNRHFLTDNVFGAAIGISSAMLIYRQYFPPIWRKPAMYTLANGTKVEQDMTLAYEPKRFFNDQEFTWKVDPSQQKGDGEEPEIVTVRNLSRRTYPSNSHATI</sequence>
<keyword evidence="5 6" id="KW-0472">Membrane</keyword>
<dbReference type="GeneID" id="2892813"/>
<dbReference type="AlphaFoldDB" id="Q6CQ87"/>
<dbReference type="Pfam" id="PF01569">
    <property type="entry name" value="PAP2"/>
    <property type="match status" value="1"/>
</dbReference>
<feature type="transmembrane region" description="Helical" evidence="6">
    <location>
        <begin position="192"/>
        <end position="210"/>
    </location>
</feature>
<feature type="transmembrane region" description="Helical" evidence="6">
    <location>
        <begin position="248"/>
        <end position="267"/>
    </location>
</feature>
<dbReference type="RefSeq" id="XP_453902.1">
    <property type="nucleotide sequence ID" value="XM_453902.1"/>
</dbReference>
<feature type="transmembrane region" description="Helical" evidence="6">
    <location>
        <begin position="84"/>
        <end position="105"/>
    </location>
</feature>
<dbReference type="GO" id="GO:0046839">
    <property type="term" value="P:phospholipid dephosphorylation"/>
    <property type="evidence" value="ECO:0007669"/>
    <property type="project" value="TreeGrafter"/>
</dbReference>
<keyword evidence="3 6" id="KW-0812">Transmembrane</keyword>
<dbReference type="STRING" id="284590.Q6CQ87"/>
<feature type="transmembrane region" description="Helical" evidence="6">
    <location>
        <begin position="222"/>
        <end position="242"/>
    </location>
</feature>
<evidence type="ECO:0000313" key="9">
    <source>
        <dbReference type="Proteomes" id="UP000000598"/>
    </source>
</evidence>
<evidence type="ECO:0000256" key="4">
    <source>
        <dbReference type="ARBA" id="ARBA00022989"/>
    </source>
</evidence>
<dbReference type="GO" id="GO:0016020">
    <property type="term" value="C:membrane"/>
    <property type="evidence" value="ECO:0007669"/>
    <property type="project" value="UniProtKB-SubCell"/>
</dbReference>
<dbReference type="GO" id="GO:0006644">
    <property type="term" value="P:phospholipid metabolic process"/>
    <property type="evidence" value="ECO:0007669"/>
    <property type="project" value="InterPro"/>
</dbReference>
<feature type="transmembrane region" description="Helical" evidence="6">
    <location>
        <begin position="31"/>
        <end position="51"/>
    </location>
</feature>
<proteinExistence type="inferred from homology"/>
<dbReference type="GO" id="GO:0008195">
    <property type="term" value="F:phosphatidate phosphatase activity"/>
    <property type="evidence" value="ECO:0007669"/>
    <property type="project" value="TreeGrafter"/>
</dbReference>
<name>Q6CQ87_KLULA</name>
<dbReference type="InParanoid" id="Q6CQ87"/>
<dbReference type="Proteomes" id="UP000000598">
    <property type="component" value="Chromosome D"/>
</dbReference>
<evidence type="ECO:0000256" key="1">
    <source>
        <dbReference type="ARBA" id="ARBA00004141"/>
    </source>
</evidence>
<dbReference type="EMBL" id="CR382124">
    <property type="protein sequence ID" value="CAH00998.1"/>
    <property type="molecule type" value="Genomic_DNA"/>
</dbReference>
<evidence type="ECO:0000256" key="3">
    <source>
        <dbReference type="ARBA" id="ARBA00022692"/>
    </source>
</evidence>
<dbReference type="InterPro" id="IPR000326">
    <property type="entry name" value="PAP2/HPO"/>
</dbReference>
<gene>
    <name evidence="8" type="ORF">KLLA0_D18964g</name>
</gene>
<dbReference type="InterPro" id="IPR043216">
    <property type="entry name" value="PAP-like"/>
</dbReference>
<comment type="similarity">
    <text evidence="2">Belongs to the PA-phosphatase related phosphoesterase family.</text>
</comment>
<accession>Q6CQ87</accession>
<dbReference type="Gene3D" id="1.20.144.10">
    <property type="entry name" value="Phosphatidic acid phosphatase type 2/haloperoxidase"/>
    <property type="match status" value="1"/>
</dbReference>
<comment type="subcellular location">
    <subcellularLocation>
        <location evidence="1">Membrane</location>
        <topology evidence="1">Multi-pass membrane protein</topology>
    </subcellularLocation>
</comment>
<evidence type="ECO:0000256" key="6">
    <source>
        <dbReference type="SAM" id="Phobius"/>
    </source>
</evidence>
<protein>
    <submittedName>
        <fullName evidence="8">KLLA0D18964p</fullName>
    </submittedName>
</protein>
<dbReference type="PANTHER" id="PTHR10165">
    <property type="entry name" value="LIPID PHOSPHATE PHOSPHATASE"/>
    <property type="match status" value="1"/>
</dbReference>
<evidence type="ECO:0000256" key="2">
    <source>
        <dbReference type="ARBA" id="ARBA00008816"/>
    </source>
</evidence>
<dbReference type="InterPro" id="IPR036938">
    <property type="entry name" value="PAP2/HPO_sf"/>
</dbReference>
<dbReference type="CDD" id="cd03390">
    <property type="entry name" value="PAP2_containing_1_like"/>
    <property type="match status" value="1"/>
</dbReference>
<reference evidence="8 9" key="1">
    <citation type="journal article" date="2004" name="Nature">
        <title>Genome evolution in yeasts.</title>
        <authorList>
            <consortium name="Genolevures"/>
            <person name="Dujon B."/>
            <person name="Sherman D."/>
            <person name="Fischer G."/>
            <person name="Durrens P."/>
            <person name="Casaregola S."/>
            <person name="Lafontaine I."/>
            <person name="de Montigny J."/>
            <person name="Marck C."/>
            <person name="Neuveglise C."/>
            <person name="Talla E."/>
            <person name="Goffard N."/>
            <person name="Frangeul L."/>
            <person name="Aigle M."/>
            <person name="Anthouard V."/>
            <person name="Babour A."/>
            <person name="Barbe V."/>
            <person name="Barnay S."/>
            <person name="Blanchin S."/>
            <person name="Beckerich J.M."/>
            <person name="Beyne E."/>
            <person name="Bleykasten C."/>
            <person name="Boisrame A."/>
            <person name="Boyer J."/>
            <person name="Cattolico L."/>
            <person name="Confanioleri F."/>
            <person name="de Daruvar A."/>
            <person name="Despons L."/>
            <person name="Fabre E."/>
            <person name="Fairhead C."/>
            <person name="Ferry-Dumazet H."/>
            <person name="Groppi A."/>
            <person name="Hantraye F."/>
            <person name="Hennequin C."/>
            <person name="Jauniaux N."/>
            <person name="Joyet P."/>
            <person name="Kachouri R."/>
            <person name="Kerrest A."/>
            <person name="Koszul R."/>
            <person name="Lemaire M."/>
            <person name="Lesur I."/>
            <person name="Ma L."/>
            <person name="Muller H."/>
            <person name="Nicaud J.M."/>
            <person name="Nikolski M."/>
            <person name="Oztas S."/>
            <person name="Ozier-Kalogeropoulos O."/>
            <person name="Pellenz S."/>
            <person name="Potier S."/>
            <person name="Richard G.F."/>
            <person name="Straub M.L."/>
            <person name="Suleau A."/>
            <person name="Swennene D."/>
            <person name="Tekaia F."/>
            <person name="Wesolowski-Louvel M."/>
            <person name="Westhof E."/>
            <person name="Wirth B."/>
            <person name="Zeniou-Meyer M."/>
            <person name="Zivanovic I."/>
            <person name="Bolotin-Fukuhara M."/>
            <person name="Thierry A."/>
            <person name="Bouchier C."/>
            <person name="Caudron B."/>
            <person name="Scarpelli C."/>
            <person name="Gaillardin C."/>
            <person name="Weissenbach J."/>
            <person name="Wincker P."/>
            <person name="Souciet J.L."/>
        </authorList>
    </citation>
    <scope>NUCLEOTIDE SEQUENCE [LARGE SCALE GENOMIC DNA]</scope>
    <source>
        <strain evidence="9">ATCC 8585 / CBS 2359 / DSM 70799 / NBRC 1267 / NRRL Y-1140 / WM37</strain>
    </source>
</reference>